<evidence type="ECO:0000256" key="6">
    <source>
        <dbReference type="ARBA" id="ARBA00023186"/>
    </source>
</evidence>
<keyword evidence="12" id="KW-1185">Reference proteome</keyword>
<dbReference type="Pfam" id="PF13624">
    <property type="entry name" value="SurA_N_3"/>
    <property type="match status" value="1"/>
</dbReference>
<protein>
    <submittedName>
        <fullName evidence="11">SurA N-terminal domain-containing protein</fullName>
    </submittedName>
</protein>
<keyword evidence="3 9" id="KW-0812">Transmembrane</keyword>
<evidence type="ECO:0000256" key="7">
    <source>
        <dbReference type="ARBA" id="ARBA00038408"/>
    </source>
</evidence>
<proteinExistence type="inferred from homology"/>
<comment type="caution">
    <text evidence="11">The sequence shown here is derived from an EMBL/GenBank/DDBJ whole genome shotgun (WGS) entry which is preliminary data.</text>
</comment>
<dbReference type="InterPro" id="IPR000297">
    <property type="entry name" value="PPIase_PpiC"/>
</dbReference>
<evidence type="ECO:0000259" key="10">
    <source>
        <dbReference type="Pfam" id="PF13145"/>
    </source>
</evidence>
<dbReference type="Pfam" id="PF13145">
    <property type="entry name" value="Rotamase_2"/>
    <property type="match status" value="1"/>
</dbReference>
<accession>A0ABU0W0X6</accession>
<keyword evidence="2" id="KW-1003">Cell membrane</keyword>
<dbReference type="SUPFAM" id="SSF109998">
    <property type="entry name" value="Triger factor/SurA peptide-binding domain-like"/>
    <property type="match status" value="1"/>
</dbReference>
<name>A0ABU0W0X6_9RHOB</name>
<evidence type="ECO:0000313" key="12">
    <source>
        <dbReference type="Proteomes" id="UP001239680"/>
    </source>
</evidence>
<organism evidence="11 12">
    <name type="scientific">Pseudogemmobacter lacusdianii</name>
    <dbReference type="NCBI Taxonomy" id="3069608"/>
    <lineage>
        <taxon>Bacteria</taxon>
        <taxon>Pseudomonadati</taxon>
        <taxon>Pseudomonadota</taxon>
        <taxon>Alphaproteobacteria</taxon>
        <taxon>Rhodobacterales</taxon>
        <taxon>Paracoccaceae</taxon>
        <taxon>Pseudogemmobacter</taxon>
    </lineage>
</organism>
<evidence type="ECO:0000256" key="4">
    <source>
        <dbReference type="ARBA" id="ARBA00022989"/>
    </source>
</evidence>
<reference evidence="11 12" key="1">
    <citation type="submission" date="2023-08" db="EMBL/GenBank/DDBJ databases">
        <title>Characterization of two Paracoccaceae strains isolated from Phycosphere and proposal of Xinfangfangia lacusdiani sp. nov.</title>
        <authorList>
            <person name="Deng Y."/>
            <person name="Zhang Y.Q."/>
        </authorList>
    </citation>
    <scope>NUCLEOTIDE SEQUENCE [LARGE SCALE GENOMIC DNA]</scope>
    <source>
        <strain evidence="11 12">CPCC 101601</strain>
    </source>
</reference>
<comment type="subcellular location">
    <subcellularLocation>
        <location evidence="1">Cell membrane</location>
        <topology evidence="1">Single-pass type II membrane protein</topology>
    </subcellularLocation>
</comment>
<feature type="transmembrane region" description="Helical" evidence="9">
    <location>
        <begin position="24"/>
        <end position="45"/>
    </location>
</feature>
<dbReference type="RefSeq" id="WP_306681255.1">
    <property type="nucleotide sequence ID" value="NZ_JAVDBT010000014.1"/>
</dbReference>
<dbReference type="InterPro" id="IPR027304">
    <property type="entry name" value="Trigger_fact/SurA_dom_sf"/>
</dbReference>
<comment type="similarity">
    <text evidence="7">Belongs to the PpiD chaperone family.</text>
</comment>
<feature type="region of interest" description="Disordered" evidence="8">
    <location>
        <begin position="1"/>
        <end position="22"/>
    </location>
</feature>
<evidence type="ECO:0000256" key="1">
    <source>
        <dbReference type="ARBA" id="ARBA00004401"/>
    </source>
</evidence>
<keyword evidence="5 9" id="KW-0472">Membrane</keyword>
<dbReference type="InterPro" id="IPR052029">
    <property type="entry name" value="PpiD_chaperone"/>
</dbReference>
<evidence type="ECO:0000256" key="3">
    <source>
        <dbReference type="ARBA" id="ARBA00022692"/>
    </source>
</evidence>
<evidence type="ECO:0000256" key="5">
    <source>
        <dbReference type="ARBA" id="ARBA00023136"/>
    </source>
</evidence>
<dbReference type="PANTHER" id="PTHR47529:SF1">
    <property type="entry name" value="PERIPLASMIC CHAPERONE PPID"/>
    <property type="match status" value="1"/>
</dbReference>
<dbReference type="EMBL" id="JAVDBT010000014">
    <property type="protein sequence ID" value="MDQ2067553.1"/>
    <property type="molecule type" value="Genomic_DNA"/>
</dbReference>
<keyword evidence="6" id="KW-0143">Chaperone</keyword>
<dbReference type="Proteomes" id="UP001239680">
    <property type="component" value="Unassembled WGS sequence"/>
</dbReference>
<sequence>MSNSARPDLDDDTPRKKPKKGQQVATWIMMGMLIVGLGGFGATSFSGSIVSIGSVGGLSISTRDYSRALQQEMASFSQQLGGAQISPSEAVALGIDQRALSMLVTRTALDAEAARLGLSIGDGAVAEHIRRSPAFSGITGGFDRETYAFTLRQNGWTEADYETSQRRDASRELLQGAIAGGVVAPQAMVDAFYHYIGERRSLSTIRLSEADLIAALAEADEADLQAWYDANIADFTKPQSKRIGYVALLPEDIAADQPVDEAALRATYDARIAEYVQPERRLVERLVFPDQAAADAAKARLDAGESFETLVTERGLELVDIDMGDISEAELGAAGAAVFASAEGAVVAGESALGPALYRVNGLLPGENVSFEEARAELAAESQAEAARREIADKVDHIDDLLAGGADLEELVAEAGMTYATLDHVPGAQGGEGIAGYAAFRTAADAAQAGDFPEAILLDDGGVAALRFIEDVPAAPIPFAEVRDQVAEAFAANQLKTALAARAIEIKSAVEGGASLGTQGIVDQTPEIARSGTVPDAPQALVTAAFEMQPGELRVIEEGDFVAVVQLNAVTPAAETGPDAEALKASIAAQIQQALAGDLFDAYATALINATPMNIDQNAISAVNTSLQ</sequence>
<dbReference type="Gene3D" id="1.10.4030.10">
    <property type="entry name" value="Porin chaperone SurA, peptide-binding domain"/>
    <property type="match status" value="1"/>
</dbReference>
<evidence type="ECO:0000256" key="2">
    <source>
        <dbReference type="ARBA" id="ARBA00022475"/>
    </source>
</evidence>
<keyword evidence="4 9" id="KW-1133">Transmembrane helix</keyword>
<evidence type="ECO:0000313" key="11">
    <source>
        <dbReference type="EMBL" id="MDQ2067553.1"/>
    </source>
</evidence>
<evidence type="ECO:0000256" key="8">
    <source>
        <dbReference type="SAM" id="MobiDB-lite"/>
    </source>
</evidence>
<gene>
    <name evidence="11" type="ORF">Q9295_14335</name>
</gene>
<dbReference type="PANTHER" id="PTHR47529">
    <property type="entry name" value="PEPTIDYL-PROLYL CIS-TRANS ISOMERASE D"/>
    <property type="match status" value="1"/>
</dbReference>
<feature type="domain" description="PpiC" evidence="10">
    <location>
        <begin position="259"/>
        <end position="375"/>
    </location>
</feature>
<evidence type="ECO:0000256" key="9">
    <source>
        <dbReference type="SAM" id="Phobius"/>
    </source>
</evidence>